<feature type="domain" description="TonB C-terminal" evidence="3">
    <location>
        <begin position="189"/>
        <end position="255"/>
    </location>
</feature>
<evidence type="ECO:0000256" key="2">
    <source>
        <dbReference type="SAM" id="Phobius"/>
    </source>
</evidence>
<reference evidence="4 5" key="1">
    <citation type="submission" date="2021-11" db="EMBL/GenBank/DDBJ databases">
        <title>Seasonal and diel survey of microbial diversity of the Tyrrhenian coast.</title>
        <authorList>
            <person name="Gattoni G."/>
            <person name="Corral P."/>
        </authorList>
    </citation>
    <scope>NUCLEOTIDE SEQUENCE [LARGE SCALE GENOMIC DNA]</scope>
    <source>
        <strain evidence="4 5">Mr9</strain>
    </source>
</reference>
<evidence type="ECO:0000259" key="3">
    <source>
        <dbReference type="Pfam" id="PF03544"/>
    </source>
</evidence>
<feature type="compositionally biased region" description="Polar residues" evidence="1">
    <location>
        <begin position="1"/>
        <end position="12"/>
    </location>
</feature>
<accession>A0ABS8GUG4</accession>
<dbReference type="EMBL" id="JAJGMW010000015">
    <property type="protein sequence ID" value="MCC4213431.1"/>
    <property type="molecule type" value="Genomic_DNA"/>
</dbReference>
<comment type="caution">
    <text evidence="4">The sequence shown here is derived from an EMBL/GenBank/DDBJ whole genome shotgun (WGS) entry which is preliminary data.</text>
</comment>
<keyword evidence="5" id="KW-1185">Reference proteome</keyword>
<feature type="region of interest" description="Disordered" evidence="1">
    <location>
        <begin position="1"/>
        <end position="21"/>
    </location>
</feature>
<dbReference type="InterPro" id="IPR037682">
    <property type="entry name" value="TonB_C"/>
</dbReference>
<protein>
    <submittedName>
        <fullName evidence="4">Energy transducer TonB</fullName>
    </submittedName>
</protein>
<gene>
    <name evidence="4" type="ORF">LLW17_11930</name>
</gene>
<keyword evidence="2" id="KW-1133">Transmembrane helix</keyword>
<evidence type="ECO:0000313" key="4">
    <source>
        <dbReference type="EMBL" id="MCC4213431.1"/>
    </source>
</evidence>
<proteinExistence type="predicted"/>
<dbReference type="SUPFAM" id="SSF74653">
    <property type="entry name" value="TolA/TonB C-terminal domain"/>
    <property type="match status" value="1"/>
</dbReference>
<dbReference type="Proteomes" id="UP001197770">
    <property type="component" value="Unassembled WGS sequence"/>
</dbReference>
<feature type="transmembrane region" description="Helical" evidence="2">
    <location>
        <begin position="32"/>
        <end position="51"/>
    </location>
</feature>
<dbReference type="Gene3D" id="3.30.1150.10">
    <property type="match status" value="1"/>
</dbReference>
<sequence>MSNSQKSESVARQSADRTTSKHDVNLRKNTVVYFQVGLITALILAIVVLELKSPVTHYESPALPDVATVSIDDWNREIRREEVKEVKPEVPEVSKLLPPVVKPNEVEIPDFKFVDPTPPASDETISITSFEPVPEPPVETTTFVAVERVPVFPGCEGLNSNKELKACMQEKMNQFINRNFDTGIGARYGLQGVNKVDIQFTIDEFGKVTDLKTRAPHPALEKEAVRVMEKLPQMEPGKQRDRNVRVIYFQPLKFQVQD</sequence>
<evidence type="ECO:0000313" key="5">
    <source>
        <dbReference type="Proteomes" id="UP001197770"/>
    </source>
</evidence>
<keyword evidence="2" id="KW-0472">Membrane</keyword>
<dbReference type="Pfam" id="PF03544">
    <property type="entry name" value="TonB_C"/>
    <property type="match status" value="1"/>
</dbReference>
<dbReference type="RefSeq" id="WP_228230509.1">
    <property type="nucleotide sequence ID" value="NZ_JAJGMW010000015.1"/>
</dbReference>
<name>A0ABS8GUG4_9FLAO</name>
<evidence type="ECO:0000256" key="1">
    <source>
        <dbReference type="SAM" id="MobiDB-lite"/>
    </source>
</evidence>
<organism evidence="4 5">
    <name type="scientific">Leeuwenhoekiella parthenopeia</name>
    <dbReference type="NCBI Taxonomy" id="2890320"/>
    <lineage>
        <taxon>Bacteria</taxon>
        <taxon>Pseudomonadati</taxon>
        <taxon>Bacteroidota</taxon>
        <taxon>Flavobacteriia</taxon>
        <taxon>Flavobacteriales</taxon>
        <taxon>Flavobacteriaceae</taxon>
        <taxon>Leeuwenhoekiella</taxon>
    </lineage>
</organism>
<keyword evidence="2" id="KW-0812">Transmembrane</keyword>